<evidence type="ECO:0000313" key="4">
    <source>
        <dbReference type="Proteomes" id="UP001603857"/>
    </source>
</evidence>
<dbReference type="Pfam" id="PF23655">
    <property type="entry name" value="LYRM_2"/>
    <property type="match status" value="1"/>
</dbReference>
<accession>A0ABD1NA21</accession>
<evidence type="ECO:0000313" key="3">
    <source>
        <dbReference type="EMBL" id="KAL2344952.1"/>
    </source>
</evidence>
<evidence type="ECO:0000259" key="2">
    <source>
        <dbReference type="Pfam" id="PF23655"/>
    </source>
</evidence>
<name>A0ABD1NA21_9FABA</name>
<organism evidence="3 4">
    <name type="scientific">Flemingia macrophylla</name>
    <dbReference type="NCBI Taxonomy" id="520843"/>
    <lineage>
        <taxon>Eukaryota</taxon>
        <taxon>Viridiplantae</taxon>
        <taxon>Streptophyta</taxon>
        <taxon>Embryophyta</taxon>
        <taxon>Tracheophyta</taxon>
        <taxon>Spermatophyta</taxon>
        <taxon>Magnoliopsida</taxon>
        <taxon>eudicotyledons</taxon>
        <taxon>Gunneridae</taxon>
        <taxon>Pentapetalae</taxon>
        <taxon>rosids</taxon>
        <taxon>fabids</taxon>
        <taxon>Fabales</taxon>
        <taxon>Fabaceae</taxon>
        <taxon>Papilionoideae</taxon>
        <taxon>50 kb inversion clade</taxon>
        <taxon>NPAAA clade</taxon>
        <taxon>indigoferoid/millettioid clade</taxon>
        <taxon>Phaseoleae</taxon>
        <taxon>Flemingia</taxon>
    </lineage>
</organism>
<dbReference type="PANTHER" id="PTHR36724:SF1">
    <property type="entry name" value="COMPLEX 1 LYR-LIKE PROTEIN"/>
    <property type="match status" value="1"/>
</dbReference>
<dbReference type="EMBL" id="JBGMDY010000002">
    <property type="protein sequence ID" value="KAL2344952.1"/>
    <property type="molecule type" value="Genomic_DNA"/>
</dbReference>
<comment type="caution">
    <text evidence="3">The sequence shown here is derived from an EMBL/GenBank/DDBJ whole genome shotgun (WGS) entry which is preliminary data.</text>
</comment>
<feature type="region of interest" description="Disordered" evidence="1">
    <location>
        <begin position="1"/>
        <end position="34"/>
    </location>
</feature>
<dbReference type="Proteomes" id="UP001603857">
    <property type="component" value="Unassembled WGS sequence"/>
</dbReference>
<feature type="domain" description="LYR motif containing" evidence="2">
    <location>
        <begin position="67"/>
        <end position="96"/>
    </location>
</feature>
<proteinExistence type="predicted"/>
<dbReference type="AlphaFoldDB" id="A0ABD1NA21"/>
<sequence length="188" mass="21508">MQRKRGEDAAEPGENAARTRRSPARTQRSPVKTQCRHGHFSVWSHLNLFLESKNLIVWATTEDLGRNRTKLLLSFAARLAKKAEVRAMFWVGSDERGHVEHLDRRSREHPTTTHDRGRRQSLAFFCESENDKNMVSELGSWVDMVIKVVRNLVRVRTSENSIGICILQSLFAPPIISLTILLDGTIYD</sequence>
<dbReference type="InterPro" id="IPR056185">
    <property type="entry name" value="LYRM_2_plant"/>
</dbReference>
<keyword evidence="4" id="KW-1185">Reference proteome</keyword>
<protein>
    <recommendedName>
        <fullName evidence="2">LYR motif containing domain-containing protein</fullName>
    </recommendedName>
</protein>
<dbReference type="PANTHER" id="PTHR36724">
    <property type="entry name" value="COMPLEX 1 LYR-LIKE PROTEIN"/>
    <property type="match status" value="1"/>
</dbReference>
<reference evidence="3 4" key="1">
    <citation type="submission" date="2024-08" db="EMBL/GenBank/DDBJ databases">
        <title>Insights into the chromosomal genome structure of Flemingia macrophylla.</title>
        <authorList>
            <person name="Ding Y."/>
            <person name="Zhao Y."/>
            <person name="Bi W."/>
            <person name="Wu M."/>
            <person name="Zhao G."/>
            <person name="Gong Y."/>
            <person name="Li W."/>
            <person name="Zhang P."/>
        </authorList>
    </citation>
    <scope>NUCLEOTIDE SEQUENCE [LARGE SCALE GENOMIC DNA]</scope>
    <source>
        <strain evidence="3">DYQJB</strain>
        <tissue evidence="3">Leaf</tissue>
    </source>
</reference>
<evidence type="ECO:0000256" key="1">
    <source>
        <dbReference type="SAM" id="MobiDB-lite"/>
    </source>
</evidence>
<gene>
    <name evidence="3" type="ORF">Fmac_006237</name>
</gene>